<reference evidence="2" key="1">
    <citation type="submission" date="2021-04" db="EMBL/GenBank/DDBJ databases">
        <authorList>
            <person name="Yoon J."/>
        </authorList>
    </citation>
    <scope>NUCLEOTIDE SEQUENCE</scope>
    <source>
        <strain evidence="2">KMU-90</strain>
    </source>
</reference>
<comment type="caution">
    <text evidence="2">The sequence shown here is derived from an EMBL/GenBank/DDBJ whole genome shotgun (WGS) entry which is preliminary data.</text>
</comment>
<dbReference type="RefSeq" id="WP_212534922.1">
    <property type="nucleotide sequence ID" value="NZ_JAGTUU010000001.1"/>
</dbReference>
<dbReference type="EMBL" id="JAGTUU010000001">
    <property type="protein sequence ID" value="MBS0122956.1"/>
    <property type="molecule type" value="Genomic_DNA"/>
</dbReference>
<name>A0A8J8B5H7_9RHOB</name>
<evidence type="ECO:0000313" key="3">
    <source>
        <dbReference type="Proteomes" id="UP000681356"/>
    </source>
</evidence>
<sequence length="75" mass="8281">MAQTMLHPALAFLDRAAPLPVTAEIALRVAVVLAQWSQRNRTRKALAQLDDHLLHDVGLSRAEAGLEAVKPFWRG</sequence>
<evidence type="ECO:0000313" key="2">
    <source>
        <dbReference type="EMBL" id="MBS0122956.1"/>
    </source>
</evidence>
<organism evidence="2 3">
    <name type="scientific">Thetidibacter halocola</name>
    <dbReference type="NCBI Taxonomy" id="2827239"/>
    <lineage>
        <taxon>Bacteria</taxon>
        <taxon>Pseudomonadati</taxon>
        <taxon>Pseudomonadota</taxon>
        <taxon>Alphaproteobacteria</taxon>
        <taxon>Rhodobacterales</taxon>
        <taxon>Roseobacteraceae</taxon>
        <taxon>Thetidibacter</taxon>
    </lineage>
</organism>
<dbReference type="AlphaFoldDB" id="A0A8J8B5H7"/>
<gene>
    <name evidence="2" type="ORF">KB874_02325</name>
</gene>
<accession>A0A8J8B5H7</accession>
<keyword evidence="3" id="KW-1185">Reference proteome</keyword>
<protein>
    <submittedName>
        <fullName evidence="2">DUF1127 domain-containing protein</fullName>
    </submittedName>
</protein>
<dbReference type="Proteomes" id="UP000681356">
    <property type="component" value="Unassembled WGS sequence"/>
</dbReference>
<dbReference type="InterPro" id="IPR009506">
    <property type="entry name" value="YjiS-like"/>
</dbReference>
<proteinExistence type="predicted"/>
<dbReference type="Pfam" id="PF06568">
    <property type="entry name" value="YjiS-like"/>
    <property type="match status" value="1"/>
</dbReference>
<feature type="domain" description="YjiS-like" evidence="1">
    <location>
        <begin position="33"/>
        <end position="64"/>
    </location>
</feature>
<evidence type="ECO:0000259" key="1">
    <source>
        <dbReference type="Pfam" id="PF06568"/>
    </source>
</evidence>